<gene>
    <name evidence="2" type="ORF">Fcan01_03812</name>
</gene>
<proteinExistence type="predicted"/>
<keyword evidence="3" id="KW-1185">Reference proteome</keyword>
<reference evidence="2 3" key="1">
    <citation type="submission" date="2015-12" db="EMBL/GenBank/DDBJ databases">
        <title>The genome of Folsomia candida.</title>
        <authorList>
            <person name="Faddeeva A."/>
            <person name="Derks M.F."/>
            <person name="Anvar Y."/>
            <person name="Smit S."/>
            <person name="Van Straalen N."/>
            <person name="Roelofs D."/>
        </authorList>
    </citation>
    <scope>NUCLEOTIDE SEQUENCE [LARGE SCALE GENOMIC DNA]</scope>
    <source>
        <strain evidence="2 3">VU population</strain>
        <tissue evidence="2">Whole body</tissue>
    </source>
</reference>
<dbReference type="Proteomes" id="UP000198287">
    <property type="component" value="Unassembled WGS sequence"/>
</dbReference>
<evidence type="ECO:0000313" key="3">
    <source>
        <dbReference type="Proteomes" id="UP000198287"/>
    </source>
</evidence>
<comment type="caution">
    <text evidence="2">The sequence shown here is derived from an EMBL/GenBank/DDBJ whole genome shotgun (WGS) entry which is preliminary data.</text>
</comment>
<evidence type="ECO:0000256" key="1">
    <source>
        <dbReference type="SAM" id="MobiDB-lite"/>
    </source>
</evidence>
<dbReference type="AlphaFoldDB" id="A0A226EZA2"/>
<protein>
    <submittedName>
        <fullName evidence="2">Uncharacterized protein</fullName>
    </submittedName>
</protein>
<dbReference type="EMBL" id="LNIX01000001">
    <property type="protein sequence ID" value="OXA62508.1"/>
    <property type="molecule type" value="Genomic_DNA"/>
</dbReference>
<evidence type="ECO:0000313" key="2">
    <source>
        <dbReference type="EMBL" id="OXA62508.1"/>
    </source>
</evidence>
<feature type="region of interest" description="Disordered" evidence="1">
    <location>
        <begin position="389"/>
        <end position="428"/>
    </location>
</feature>
<name>A0A226EZA2_FOLCA</name>
<accession>A0A226EZA2</accession>
<feature type="compositionally biased region" description="Pro residues" evidence="1">
    <location>
        <begin position="410"/>
        <end position="428"/>
    </location>
</feature>
<sequence length="428" mass="46428">MFQRNIHHYERFFNGEASNQEQNGDNPRKLSYSYLCEENKEIVANSMSNQSGFEDTRWVRIINASDESVIELVGNKLITRPHDPAKEEFQSFQCHLTASGHYNIKSMYQSAGATIPLVWDYLPSSKLLVQRKQNRLASRHNQNWTSEVLPGPATTSYFIISAPECTLCLKSMGIENQVKAVPKDSVMGDKTAHWSFVLLEPTAVPSRAVPVAPKSPIAIAPPQPIAIAPPEPVAVAPKPPIAIAPPQPVSATSIVTPQATTTMPISQPQAIAAAASALPYPILAPKPIQIVAPQPQPQSTEIPKETQSIPATSLPVIQPTQTPEQSVVQPMEVAPEQPIQPVAQPIQPVVQPIQPVVQPIQPPVIQPAAQVCAQLIQSAVQLLQATQQIQSPQPMEVDPQSIEAVVQPVATPPQDPIKPPTPPTQQTP</sequence>
<organism evidence="2 3">
    <name type="scientific">Folsomia candida</name>
    <name type="common">Springtail</name>
    <dbReference type="NCBI Taxonomy" id="158441"/>
    <lineage>
        <taxon>Eukaryota</taxon>
        <taxon>Metazoa</taxon>
        <taxon>Ecdysozoa</taxon>
        <taxon>Arthropoda</taxon>
        <taxon>Hexapoda</taxon>
        <taxon>Collembola</taxon>
        <taxon>Entomobryomorpha</taxon>
        <taxon>Isotomoidea</taxon>
        <taxon>Isotomidae</taxon>
        <taxon>Proisotominae</taxon>
        <taxon>Folsomia</taxon>
    </lineage>
</organism>